<keyword evidence="3 5" id="KW-1133">Transmembrane helix</keyword>
<comment type="subcellular location">
    <subcellularLocation>
        <location evidence="1">Membrane</location>
        <topology evidence="1">Multi-pass membrane protein</topology>
    </subcellularLocation>
</comment>
<dbReference type="InterPro" id="IPR003752">
    <property type="entry name" value="DiS_bond_form_DsbB/BdbC"/>
</dbReference>
<proteinExistence type="predicted"/>
<evidence type="ECO:0000256" key="1">
    <source>
        <dbReference type="ARBA" id="ARBA00004141"/>
    </source>
</evidence>
<feature type="transmembrane region" description="Helical" evidence="5">
    <location>
        <begin position="121"/>
        <end position="142"/>
    </location>
</feature>
<dbReference type="GO" id="GO:0016020">
    <property type="term" value="C:membrane"/>
    <property type="evidence" value="ECO:0007669"/>
    <property type="project" value="UniProtKB-SubCell"/>
</dbReference>
<dbReference type="GO" id="GO:0006457">
    <property type="term" value="P:protein folding"/>
    <property type="evidence" value="ECO:0007669"/>
    <property type="project" value="InterPro"/>
</dbReference>
<keyword evidence="4 5" id="KW-0472">Membrane</keyword>
<feature type="transmembrane region" description="Helical" evidence="5">
    <location>
        <begin position="162"/>
        <end position="180"/>
    </location>
</feature>
<protein>
    <submittedName>
        <fullName evidence="6">Disulfide bond formation protein B</fullName>
    </submittedName>
</protein>
<feature type="transmembrane region" description="Helical" evidence="5">
    <location>
        <begin position="79"/>
        <end position="101"/>
    </location>
</feature>
<dbReference type="AlphaFoldDB" id="A0AAF0CWK5"/>
<feature type="transmembrane region" description="Helical" evidence="5">
    <location>
        <begin position="12"/>
        <end position="30"/>
    </location>
</feature>
<name>A0AAF0CWK5_9ENTE</name>
<organism evidence="6 7">
    <name type="scientific">Vagococcus intermedius</name>
    <dbReference type="NCBI Taxonomy" id="2991418"/>
    <lineage>
        <taxon>Bacteria</taxon>
        <taxon>Bacillati</taxon>
        <taxon>Bacillota</taxon>
        <taxon>Bacilli</taxon>
        <taxon>Lactobacillales</taxon>
        <taxon>Enterococcaceae</taxon>
        <taxon>Vagococcus</taxon>
    </lineage>
</organism>
<evidence type="ECO:0000256" key="5">
    <source>
        <dbReference type="SAM" id="Phobius"/>
    </source>
</evidence>
<dbReference type="Proteomes" id="UP001179647">
    <property type="component" value="Chromosome"/>
</dbReference>
<dbReference type="RefSeq" id="WP_275470008.1">
    <property type="nucleotide sequence ID" value="NZ_CP110232.1"/>
</dbReference>
<feature type="transmembrane region" description="Helical" evidence="5">
    <location>
        <begin position="50"/>
        <end position="67"/>
    </location>
</feature>
<dbReference type="Pfam" id="PF02600">
    <property type="entry name" value="DsbB"/>
    <property type="match status" value="1"/>
</dbReference>
<dbReference type="KEGG" id="vie:OL234_04750"/>
<evidence type="ECO:0000256" key="3">
    <source>
        <dbReference type="ARBA" id="ARBA00022989"/>
    </source>
</evidence>
<sequence>MNIGKFIKENIKFLGFWLAVAFIGAYILVISGSMGAQFILGELPCPLCVIQRYSMMLAVVGPIYIIVSTLKGEINIQKFAIGYGMSIIAACVGMISSVRQILLHISPEDPGFGGAFLGIHFYTWSLVTFFIVIVFCAANLIFADKLVPPADEITPFVGVAKLVVWVFFVIVIIAFIAMIFQQGFNFLLPDDPTEYQLFDLFK</sequence>
<dbReference type="SUPFAM" id="SSF158442">
    <property type="entry name" value="DsbB-like"/>
    <property type="match status" value="1"/>
</dbReference>
<dbReference type="Gene3D" id="1.20.1550.10">
    <property type="entry name" value="DsbB-like"/>
    <property type="match status" value="1"/>
</dbReference>
<reference evidence="6" key="1">
    <citation type="submission" date="2022-10" db="EMBL/GenBank/DDBJ databases">
        <title>Vagococcus sp. isolated from poultry meat.</title>
        <authorList>
            <person name="Johansson P."/>
            <person name="Bjorkroth J."/>
        </authorList>
    </citation>
    <scope>NUCLEOTIDE SEQUENCE</scope>
    <source>
        <strain evidence="6">STAA11</strain>
    </source>
</reference>
<dbReference type="InterPro" id="IPR023380">
    <property type="entry name" value="DsbB-like_sf"/>
</dbReference>
<evidence type="ECO:0000256" key="2">
    <source>
        <dbReference type="ARBA" id="ARBA00022692"/>
    </source>
</evidence>
<gene>
    <name evidence="6" type="ORF">OL234_04750</name>
</gene>
<evidence type="ECO:0000313" key="6">
    <source>
        <dbReference type="EMBL" id="WEG74209.1"/>
    </source>
</evidence>
<dbReference type="GO" id="GO:0015035">
    <property type="term" value="F:protein-disulfide reductase activity"/>
    <property type="evidence" value="ECO:0007669"/>
    <property type="project" value="InterPro"/>
</dbReference>
<evidence type="ECO:0000313" key="7">
    <source>
        <dbReference type="Proteomes" id="UP001179647"/>
    </source>
</evidence>
<dbReference type="EMBL" id="CP110232">
    <property type="protein sequence ID" value="WEG74209.1"/>
    <property type="molecule type" value="Genomic_DNA"/>
</dbReference>
<keyword evidence="7" id="KW-1185">Reference proteome</keyword>
<accession>A0AAF0CWK5</accession>
<evidence type="ECO:0000256" key="4">
    <source>
        <dbReference type="ARBA" id="ARBA00023136"/>
    </source>
</evidence>
<keyword evidence="2 5" id="KW-0812">Transmembrane</keyword>